<feature type="active site" evidence="2">
    <location>
        <position position="151"/>
    </location>
</feature>
<reference evidence="3 4" key="2">
    <citation type="submission" date="2010-03" db="EMBL/GenBank/DDBJ databases">
        <authorList>
            <person name="Pajon A."/>
        </authorList>
    </citation>
    <scope>NUCLEOTIDE SEQUENCE [LARGE SCALE GENOMIC DNA]</scope>
    <source>
        <strain evidence="3 4">SGP1</strain>
    </source>
</reference>
<dbReference type="EC" id="3.5.1.88" evidence="2"/>
<name>A0AB94IXA3_9BACT</name>
<dbReference type="GO" id="GO:0042586">
    <property type="term" value="F:peptide deformylase activity"/>
    <property type="evidence" value="ECO:0007669"/>
    <property type="project" value="UniProtKB-UniRule"/>
</dbReference>
<evidence type="ECO:0000313" key="3">
    <source>
        <dbReference type="EMBL" id="CBL28385.1"/>
    </source>
</evidence>
<evidence type="ECO:0000313" key="4">
    <source>
        <dbReference type="Proteomes" id="UP000008957"/>
    </source>
</evidence>
<comment type="cofactor">
    <cofactor evidence="2">
        <name>Fe(2+)</name>
        <dbReference type="ChEBI" id="CHEBI:29033"/>
    </cofactor>
    <text evidence="2">Binds 1 Fe(2+) ion.</text>
</comment>
<dbReference type="PANTHER" id="PTHR10458:SF22">
    <property type="entry name" value="PEPTIDE DEFORMYLASE"/>
    <property type="match status" value="1"/>
</dbReference>
<comment type="similarity">
    <text evidence="1 2">Belongs to the polypeptide deformylase family.</text>
</comment>
<feature type="binding site" evidence="2">
    <location>
        <position position="150"/>
    </location>
    <ligand>
        <name>Fe cation</name>
        <dbReference type="ChEBI" id="CHEBI:24875"/>
    </ligand>
</feature>
<dbReference type="GO" id="GO:0046872">
    <property type="term" value="F:metal ion binding"/>
    <property type="evidence" value="ECO:0007669"/>
    <property type="project" value="UniProtKB-KW"/>
</dbReference>
<comment type="catalytic activity">
    <reaction evidence="2">
        <text>N-terminal N-formyl-L-methionyl-[peptide] + H2O = N-terminal L-methionyl-[peptide] + formate</text>
        <dbReference type="Rhea" id="RHEA:24420"/>
        <dbReference type="Rhea" id="RHEA-COMP:10639"/>
        <dbReference type="Rhea" id="RHEA-COMP:10640"/>
        <dbReference type="ChEBI" id="CHEBI:15377"/>
        <dbReference type="ChEBI" id="CHEBI:15740"/>
        <dbReference type="ChEBI" id="CHEBI:49298"/>
        <dbReference type="ChEBI" id="CHEBI:64731"/>
        <dbReference type="EC" id="3.5.1.88"/>
    </reaction>
</comment>
<accession>A0AB94IXA3</accession>
<dbReference type="PIRSF" id="PIRSF004749">
    <property type="entry name" value="Pep_def"/>
    <property type="match status" value="1"/>
</dbReference>
<evidence type="ECO:0000256" key="1">
    <source>
        <dbReference type="ARBA" id="ARBA00010759"/>
    </source>
</evidence>
<protein>
    <recommendedName>
        <fullName evidence="2">Peptide deformylase</fullName>
        <shortName evidence="2">PDF</shortName>
        <ecNumber evidence="2">3.5.1.88</ecNumber>
    </recommendedName>
    <alternativeName>
        <fullName evidence="2">Polypeptide deformylase</fullName>
    </alternativeName>
</protein>
<sequence>MIGYMTIAQEKTRPSRGELLGVELEVRRYPDPVLKKVAEPVTVFDDELADFVGKMRTVMRVSDGVGLAAPQVGVLRQIAVVDYKEEAYDLINPRVLEQGGEQEGEEGCLSFPGIYAMVRRPEWVRVEAQDVRGEVHVHEASGFLARAFLHEMDHLNGKLFIDYLSPLKRGAIRRKMMKKKEG</sequence>
<keyword evidence="2" id="KW-0408">Iron</keyword>
<dbReference type="NCBIfam" id="NF001159">
    <property type="entry name" value="PRK00150.1-3"/>
    <property type="match status" value="1"/>
</dbReference>
<feature type="binding site" evidence="2">
    <location>
        <position position="154"/>
    </location>
    <ligand>
        <name>Fe cation</name>
        <dbReference type="ChEBI" id="CHEBI:24875"/>
    </ligand>
</feature>
<reference evidence="4" key="1">
    <citation type="submission" date="2010-03" db="EMBL/GenBank/DDBJ databases">
        <title>The genome sequence of Synergistetes sp. SGP1.</title>
        <authorList>
            <consortium name="metaHIT consortium -- http://www.metahit.eu/"/>
            <person name="Pajon A."/>
            <person name="Turner K."/>
            <person name="Parkhill J."/>
            <person name="Wade W."/>
            <person name="Vartoukian S."/>
        </authorList>
    </citation>
    <scope>NUCLEOTIDE SEQUENCE [LARGE SCALE GENOMIC DNA]</scope>
    <source>
        <strain evidence="4">SGP1</strain>
    </source>
</reference>
<dbReference type="SUPFAM" id="SSF56420">
    <property type="entry name" value="Peptide deformylase"/>
    <property type="match status" value="1"/>
</dbReference>
<dbReference type="InterPro" id="IPR023635">
    <property type="entry name" value="Peptide_deformylase"/>
</dbReference>
<dbReference type="PRINTS" id="PR01576">
    <property type="entry name" value="PDEFORMYLASE"/>
</dbReference>
<dbReference type="EMBL" id="FP929056">
    <property type="protein sequence ID" value="CBL28385.1"/>
    <property type="molecule type" value="Genomic_DNA"/>
</dbReference>
<keyword evidence="4" id="KW-1185">Reference proteome</keyword>
<keyword evidence="2" id="KW-0378">Hydrolase</keyword>
<dbReference type="GO" id="GO:0006412">
    <property type="term" value="P:translation"/>
    <property type="evidence" value="ECO:0007669"/>
    <property type="project" value="UniProtKB-UniRule"/>
</dbReference>
<dbReference type="NCBIfam" id="TIGR00079">
    <property type="entry name" value="pept_deformyl"/>
    <property type="match status" value="1"/>
</dbReference>
<dbReference type="InterPro" id="IPR036821">
    <property type="entry name" value="Peptide_deformylase_sf"/>
</dbReference>
<organism evidence="3 4">
    <name type="scientific">Fretibacterium fastidiosum</name>
    <dbReference type="NCBI Taxonomy" id="651822"/>
    <lineage>
        <taxon>Bacteria</taxon>
        <taxon>Thermotogati</taxon>
        <taxon>Synergistota</taxon>
        <taxon>Synergistia</taxon>
        <taxon>Synergistales</taxon>
        <taxon>Aminobacteriaceae</taxon>
        <taxon>Fretibacterium</taxon>
    </lineage>
</organism>
<keyword evidence="2" id="KW-0648">Protein biosynthesis</keyword>
<feature type="binding site" evidence="2">
    <location>
        <position position="108"/>
    </location>
    <ligand>
        <name>Fe cation</name>
        <dbReference type="ChEBI" id="CHEBI:24875"/>
    </ligand>
</feature>
<dbReference type="CDD" id="cd00487">
    <property type="entry name" value="Pep_deformylase"/>
    <property type="match status" value="1"/>
</dbReference>
<dbReference type="Proteomes" id="UP000008957">
    <property type="component" value="Chromosome"/>
</dbReference>
<gene>
    <name evidence="2" type="primary">def</name>
    <name evidence="3" type="ORF">SY1_12370</name>
</gene>
<dbReference type="Pfam" id="PF01327">
    <property type="entry name" value="Pep_deformylase"/>
    <property type="match status" value="1"/>
</dbReference>
<proteinExistence type="inferred from homology"/>
<dbReference type="HAMAP" id="MF_00163">
    <property type="entry name" value="Pep_deformylase"/>
    <property type="match status" value="1"/>
</dbReference>
<evidence type="ECO:0000256" key="2">
    <source>
        <dbReference type="HAMAP-Rule" id="MF_00163"/>
    </source>
</evidence>
<comment type="function">
    <text evidence="2">Removes the formyl group from the N-terminal Met of newly synthesized proteins. Requires at least a dipeptide for an efficient rate of reaction. N-terminal L-methionine is a prerequisite for activity but the enzyme has broad specificity at other positions.</text>
</comment>
<dbReference type="AlphaFoldDB" id="A0AB94IXA3"/>
<dbReference type="PANTHER" id="PTHR10458">
    <property type="entry name" value="PEPTIDE DEFORMYLASE"/>
    <property type="match status" value="1"/>
</dbReference>
<dbReference type="KEGG" id="sbr:SY1_12370"/>
<keyword evidence="2" id="KW-0479">Metal-binding</keyword>
<dbReference type="Gene3D" id="3.90.45.10">
    <property type="entry name" value="Peptide deformylase"/>
    <property type="match status" value="1"/>
</dbReference>